<dbReference type="PROSITE" id="PS51273">
    <property type="entry name" value="GATASE_TYPE_1"/>
    <property type="match status" value="1"/>
</dbReference>
<dbReference type="SUPFAM" id="SSF52317">
    <property type="entry name" value="Class I glutamine amidotransferase-like"/>
    <property type="match status" value="1"/>
</dbReference>
<sequence length="249" mass="27490">MSANVILLRHDDGPEDDRVATFMNSNGIAARSVRPFAGESLPSDRSDVAGCVIFGGLFNAFDTDVHAFLGDQYAFVDRCLKWNVPMLGLCLGAQQIAHHLGAHVGPPESNVHEFGYYEIRPSPGANDFLTRPLHVAQSHWHGLDLPSGATLLASSDLFPNQAFRFGENVYGFQFHAEMTPSGFARMQNGSSRYGLPGVQSKEEQLRLQQLHDEHQAAWFVRFLETLFTTAQSTRMIESAEQSRISHGAS</sequence>
<dbReference type="CDD" id="cd01741">
    <property type="entry name" value="GATase1_1"/>
    <property type="match status" value="1"/>
</dbReference>
<protein>
    <submittedName>
        <fullName evidence="2">Glutamine amidotransferase</fullName>
    </submittedName>
</protein>
<reference evidence="2" key="1">
    <citation type="submission" date="2024-06" db="EMBL/GenBank/DDBJ databases">
        <title>Mesorhizobium karijinii sp. nov., a symbiont of the iconic Swainsona formosa from arid Australia.</title>
        <authorList>
            <person name="Hill Y.J."/>
            <person name="Watkin E.L.J."/>
            <person name="O'Hara G.W."/>
            <person name="Terpolilli J."/>
            <person name="Tye M.L."/>
            <person name="Kohlmeier M.G."/>
        </authorList>
    </citation>
    <scope>NUCLEOTIDE SEQUENCE</scope>
    <source>
        <strain evidence="2">WSM2239</strain>
    </source>
</reference>
<dbReference type="GO" id="GO:0005829">
    <property type="term" value="C:cytosol"/>
    <property type="evidence" value="ECO:0007669"/>
    <property type="project" value="TreeGrafter"/>
</dbReference>
<keyword evidence="2" id="KW-0315">Glutamine amidotransferase</keyword>
<proteinExistence type="predicted"/>
<dbReference type="PANTHER" id="PTHR42695">
    <property type="entry name" value="GLUTAMINE AMIDOTRANSFERASE YLR126C-RELATED"/>
    <property type="match status" value="1"/>
</dbReference>
<dbReference type="PANTHER" id="PTHR42695:SF5">
    <property type="entry name" value="GLUTAMINE AMIDOTRANSFERASE YLR126C-RELATED"/>
    <property type="match status" value="1"/>
</dbReference>
<organism evidence="2">
    <name type="scientific">Mesorhizobium sp. WSM2239</name>
    <dbReference type="NCBI Taxonomy" id="3228852"/>
    <lineage>
        <taxon>Bacteria</taxon>
        <taxon>Pseudomonadati</taxon>
        <taxon>Pseudomonadota</taxon>
        <taxon>Alphaproteobacteria</taxon>
        <taxon>Hyphomicrobiales</taxon>
        <taxon>Phyllobacteriaceae</taxon>
        <taxon>Mesorhizobium</taxon>
    </lineage>
</organism>
<dbReference type="InterPro" id="IPR017926">
    <property type="entry name" value="GATASE"/>
</dbReference>
<dbReference type="Pfam" id="PF00117">
    <property type="entry name" value="GATase"/>
    <property type="match status" value="1"/>
</dbReference>
<dbReference type="InterPro" id="IPR029062">
    <property type="entry name" value="Class_I_gatase-like"/>
</dbReference>
<evidence type="ECO:0000259" key="1">
    <source>
        <dbReference type="Pfam" id="PF00117"/>
    </source>
</evidence>
<dbReference type="Gene3D" id="3.40.50.880">
    <property type="match status" value="1"/>
</dbReference>
<evidence type="ECO:0000313" key="2">
    <source>
        <dbReference type="EMBL" id="XCG57625.1"/>
    </source>
</evidence>
<dbReference type="RefSeq" id="WP_353645622.1">
    <property type="nucleotide sequence ID" value="NZ_CP159249.1"/>
</dbReference>
<feature type="domain" description="Glutamine amidotransferase" evidence="1">
    <location>
        <begin position="45"/>
        <end position="181"/>
    </location>
</feature>
<gene>
    <name evidence="2" type="ORF">ABVK49_13535</name>
</gene>
<dbReference type="EMBL" id="CP159249">
    <property type="protein sequence ID" value="XCG57625.1"/>
    <property type="molecule type" value="Genomic_DNA"/>
</dbReference>
<accession>A0AAU8DFJ2</accession>
<dbReference type="AlphaFoldDB" id="A0AAU8DFJ2"/>
<dbReference type="InterPro" id="IPR044992">
    <property type="entry name" value="ChyE-like"/>
</dbReference>
<name>A0AAU8DFJ2_9HYPH</name>